<feature type="region of interest" description="Disordered" evidence="1">
    <location>
        <begin position="1"/>
        <end position="24"/>
    </location>
</feature>
<dbReference type="AlphaFoldDB" id="A0A197KDJ4"/>
<name>A0A197KDJ4_9FUNG</name>
<proteinExistence type="predicted"/>
<evidence type="ECO:0000256" key="1">
    <source>
        <dbReference type="SAM" id="MobiDB-lite"/>
    </source>
</evidence>
<accession>A0A197KDJ4</accession>
<evidence type="ECO:0000313" key="2">
    <source>
        <dbReference type="EMBL" id="OAQ35777.1"/>
    </source>
</evidence>
<feature type="compositionally biased region" description="Basic and acidic residues" evidence="1">
    <location>
        <begin position="229"/>
        <end position="244"/>
    </location>
</feature>
<keyword evidence="3" id="KW-1185">Reference proteome</keyword>
<reference evidence="2 3" key="1">
    <citation type="submission" date="2016-05" db="EMBL/GenBank/DDBJ databases">
        <title>Genome sequencing reveals origins of a unique bacterial endosymbiosis in the earliest lineages of terrestrial Fungi.</title>
        <authorList>
            <consortium name="DOE Joint Genome Institute"/>
            <person name="Uehling J."/>
            <person name="Gryganskyi A."/>
            <person name="Hameed K."/>
            <person name="Tschaplinski T."/>
            <person name="Misztal P."/>
            <person name="Wu S."/>
            <person name="Desiro A."/>
            <person name="Vande Pol N."/>
            <person name="Du Z.-Y."/>
            <person name="Zienkiewicz A."/>
            <person name="Zienkiewicz K."/>
            <person name="Morin E."/>
            <person name="Tisserant E."/>
            <person name="Splivallo R."/>
            <person name="Hainaut M."/>
            <person name="Henrissat B."/>
            <person name="Ohm R."/>
            <person name="Kuo A."/>
            <person name="Yan J."/>
            <person name="Lipzen A."/>
            <person name="Nolan M."/>
            <person name="Labutti K."/>
            <person name="Barry K."/>
            <person name="Goldstein A."/>
            <person name="Labbe J."/>
            <person name="Schadt C."/>
            <person name="Tuskan G."/>
            <person name="Grigoriev I."/>
            <person name="Martin F."/>
            <person name="Vilgalys R."/>
            <person name="Bonito G."/>
        </authorList>
    </citation>
    <scope>NUCLEOTIDE SEQUENCE [LARGE SCALE GENOMIC DNA]</scope>
    <source>
        <strain evidence="2 3">AG-77</strain>
    </source>
</reference>
<dbReference type="Proteomes" id="UP000078512">
    <property type="component" value="Unassembled WGS sequence"/>
</dbReference>
<sequence>MPVNSPIRNNLEQEHNTDSQQQSATQLVATTLTQHPVTTNTANTTTGNNDTAHQHTWIPHPPAPENGKSTLSFTLPKTPVTMALITNGNKRKAMSSEPALLPPPKELKSGAEDTLFQGDRELWLANRLMDPEIYLTLQASKDSPAPPGARYKTKAAAHRHIAFEFNREKEHAGFMFDEGKIKNKIAKMCQHFKLAHRFRADSPTNLDGNVIRDGNSDKSRSTGSIQQHSDGRGEAERSDVDTGYRLDQGSADVITVTEDINADTGDVDEEEQDESLERGRHCTATRETPAFGSQGTILLQAMSRDKSLFL</sequence>
<feature type="compositionally biased region" description="Acidic residues" evidence="1">
    <location>
        <begin position="265"/>
        <end position="274"/>
    </location>
</feature>
<evidence type="ECO:0000313" key="3">
    <source>
        <dbReference type="Proteomes" id="UP000078512"/>
    </source>
</evidence>
<feature type="compositionally biased region" description="Polar residues" evidence="1">
    <location>
        <begin position="1"/>
        <end position="10"/>
    </location>
</feature>
<organism evidence="2 3">
    <name type="scientific">Linnemannia elongata AG-77</name>
    <dbReference type="NCBI Taxonomy" id="1314771"/>
    <lineage>
        <taxon>Eukaryota</taxon>
        <taxon>Fungi</taxon>
        <taxon>Fungi incertae sedis</taxon>
        <taxon>Mucoromycota</taxon>
        <taxon>Mortierellomycotina</taxon>
        <taxon>Mortierellomycetes</taxon>
        <taxon>Mortierellales</taxon>
        <taxon>Mortierellaceae</taxon>
        <taxon>Linnemannia</taxon>
    </lineage>
</organism>
<gene>
    <name evidence="2" type="ORF">K457DRAFT_27437</name>
</gene>
<feature type="region of interest" description="Disordered" evidence="1">
    <location>
        <begin position="203"/>
        <end position="279"/>
    </location>
</feature>
<protein>
    <submittedName>
        <fullName evidence="2">Uncharacterized protein</fullName>
    </submittedName>
</protein>
<dbReference type="EMBL" id="KV442013">
    <property type="protein sequence ID" value="OAQ35777.1"/>
    <property type="molecule type" value="Genomic_DNA"/>
</dbReference>